<dbReference type="Proteomes" id="UP000631114">
    <property type="component" value="Unassembled WGS sequence"/>
</dbReference>
<protein>
    <submittedName>
        <fullName evidence="1">Uncharacterized protein</fullName>
    </submittedName>
</protein>
<evidence type="ECO:0000313" key="1">
    <source>
        <dbReference type="EMBL" id="KAF9593667.1"/>
    </source>
</evidence>
<comment type="caution">
    <text evidence="1">The sequence shown here is derived from an EMBL/GenBank/DDBJ whole genome shotgun (WGS) entry which is preliminary data.</text>
</comment>
<reference evidence="1 2" key="1">
    <citation type="submission" date="2020-10" db="EMBL/GenBank/DDBJ databases">
        <title>The Coptis chinensis genome and diversification of protoberbering-type alkaloids.</title>
        <authorList>
            <person name="Wang B."/>
            <person name="Shu S."/>
            <person name="Song C."/>
            <person name="Liu Y."/>
        </authorList>
    </citation>
    <scope>NUCLEOTIDE SEQUENCE [LARGE SCALE GENOMIC DNA]</scope>
    <source>
        <strain evidence="1">HL-2020</strain>
        <tissue evidence="1">Leaf</tissue>
    </source>
</reference>
<dbReference type="AlphaFoldDB" id="A0A835H8H3"/>
<name>A0A835H8H3_9MAGN</name>
<dbReference type="PANTHER" id="PTHR46681">
    <property type="entry name" value="KINETOCHORE PROTEIN NDC80 HOMOLOG"/>
    <property type="match status" value="1"/>
</dbReference>
<dbReference type="PANTHER" id="PTHR46681:SF1">
    <property type="entry name" value="KINETOCHORE PROTEIN NDC80 HOMOLOG"/>
    <property type="match status" value="1"/>
</dbReference>
<proteinExistence type="predicted"/>
<dbReference type="OrthoDB" id="7459479at2759"/>
<dbReference type="EMBL" id="JADFTS010000008">
    <property type="protein sequence ID" value="KAF9593667.1"/>
    <property type="molecule type" value="Genomic_DNA"/>
</dbReference>
<keyword evidence="2" id="KW-1185">Reference proteome</keyword>
<accession>A0A835H8H3</accession>
<dbReference type="InterPro" id="IPR055307">
    <property type="entry name" value="NDC80_plants"/>
</dbReference>
<evidence type="ECO:0000313" key="2">
    <source>
        <dbReference type="Proteomes" id="UP000631114"/>
    </source>
</evidence>
<gene>
    <name evidence="1" type="ORF">IFM89_024484</name>
</gene>
<sequence>MCSVEAKRITGDLEREMHKLDKREREADECLKTSSAKLQDLIKKNDEEIQNCAHELLMLVDSVSKYKESMVPVRVFDGIQTAAVNELKYEELGSGSIAALITHGTATRDPMQQTIIELLRSVLHNFS</sequence>
<organism evidence="1 2">
    <name type="scientific">Coptis chinensis</name>
    <dbReference type="NCBI Taxonomy" id="261450"/>
    <lineage>
        <taxon>Eukaryota</taxon>
        <taxon>Viridiplantae</taxon>
        <taxon>Streptophyta</taxon>
        <taxon>Embryophyta</taxon>
        <taxon>Tracheophyta</taxon>
        <taxon>Spermatophyta</taxon>
        <taxon>Magnoliopsida</taxon>
        <taxon>Ranunculales</taxon>
        <taxon>Ranunculaceae</taxon>
        <taxon>Coptidoideae</taxon>
        <taxon>Coptis</taxon>
    </lineage>
</organism>